<gene>
    <name evidence="1" type="ORF">ACOLOM_LOCUS11691</name>
</gene>
<keyword evidence="2" id="KW-1185">Reference proteome</keyword>
<organism evidence="1 2">
    <name type="scientific">Acaulospora colombiana</name>
    <dbReference type="NCBI Taxonomy" id="27376"/>
    <lineage>
        <taxon>Eukaryota</taxon>
        <taxon>Fungi</taxon>
        <taxon>Fungi incertae sedis</taxon>
        <taxon>Mucoromycota</taxon>
        <taxon>Glomeromycotina</taxon>
        <taxon>Glomeromycetes</taxon>
        <taxon>Diversisporales</taxon>
        <taxon>Acaulosporaceae</taxon>
        <taxon>Acaulospora</taxon>
    </lineage>
</organism>
<name>A0ACA9Q0X1_9GLOM</name>
<comment type="caution">
    <text evidence="1">The sequence shown here is derived from an EMBL/GenBank/DDBJ whole genome shotgun (WGS) entry which is preliminary data.</text>
</comment>
<dbReference type="EMBL" id="CAJVPT010043238">
    <property type="protein sequence ID" value="CAG8731854.1"/>
    <property type="molecule type" value="Genomic_DNA"/>
</dbReference>
<protein>
    <submittedName>
        <fullName evidence="1">10629_t:CDS:1</fullName>
    </submittedName>
</protein>
<reference evidence="1" key="1">
    <citation type="submission" date="2021-06" db="EMBL/GenBank/DDBJ databases">
        <authorList>
            <person name="Kallberg Y."/>
            <person name="Tangrot J."/>
            <person name="Rosling A."/>
        </authorList>
    </citation>
    <scope>NUCLEOTIDE SEQUENCE</scope>
    <source>
        <strain evidence="1">CL356</strain>
    </source>
</reference>
<sequence>FYFLILIFVTSLLINGLIRLSLNKEPFKFTNEYENKDSYGDDEGELQELLNLNLTDFGNIFPGACLPFGMVKVGIDTDRPNEFQAGGTGGEPKYGVISQLPIVVPISEIDFDDIKSARSFENFTPGYSIFGLERYNITVELTATRRAALHRYTYPEDANNNSHVIIDISHFLKVSCPCGKFHDGAIYSVTDTQVKGVGQYSGGWNLGGPYKVYFCSQFDTPAIFYSTWWNNIITETTFDTGADGHSIGAACRNAESEIPSFNFKRVKEKAIKAWERELEKIIVE</sequence>
<dbReference type="Proteomes" id="UP000789525">
    <property type="component" value="Unassembled WGS sequence"/>
</dbReference>
<feature type="non-terminal residue" evidence="1">
    <location>
        <position position="1"/>
    </location>
</feature>
<accession>A0ACA9Q0X1</accession>
<evidence type="ECO:0000313" key="1">
    <source>
        <dbReference type="EMBL" id="CAG8731854.1"/>
    </source>
</evidence>
<evidence type="ECO:0000313" key="2">
    <source>
        <dbReference type="Proteomes" id="UP000789525"/>
    </source>
</evidence>
<feature type="non-terminal residue" evidence="1">
    <location>
        <position position="284"/>
    </location>
</feature>
<proteinExistence type="predicted"/>